<dbReference type="OrthoDB" id="9047304at2759"/>
<feature type="region of interest" description="Disordered" evidence="1">
    <location>
        <begin position="235"/>
        <end position="332"/>
    </location>
</feature>
<dbReference type="SMART" id="SM00017">
    <property type="entry name" value="OSTEO"/>
    <property type="match status" value="1"/>
</dbReference>
<gene>
    <name evidence="2" type="ORF">J0S82_000902</name>
</gene>
<reference evidence="2" key="1">
    <citation type="journal article" date="2021" name="Evol. Appl.">
        <title>The genome of the Pyrenean desman and the effects of bottlenecks and inbreeding on the genomic landscape of an endangered species.</title>
        <authorList>
            <person name="Escoda L."/>
            <person name="Castresana J."/>
        </authorList>
    </citation>
    <scope>NUCLEOTIDE SEQUENCE</scope>
    <source>
        <strain evidence="2">IBE-C5619</strain>
    </source>
</reference>
<dbReference type="Pfam" id="PF00865">
    <property type="entry name" value="Osteopontin"/>
    <property type="match status" value="1"/>
</dbReference>
<feature type="non-terminal residue" evidence="2">
    <location>
        <position position="332"/>
    </location>
</feature>
<proteinExistence type="predicted"/>
<dbReference type="GO" id="GO:0007155">
    <property type="term" value="P:cell adhesion"/>
    <property type="evidence" value="ECO:0007669"/>
    <property type="project" value="InterPro"/>
</dbReference>
<feature type="non-terminal residue" evidence="2">
    <location>
        <position position="1"/>
    </location>
</feature>
<keyword evidence="3" id="KW-1185">Reference proteome</keyword>
<name>A0A8J6A3X2_GALPY</name>
<dbReference type="GO" id="GO:0005615">
    <property type="term" value="C:extracellular space"/>
    <property type="evidence" value="ECO:0007669"/>
    <property type="project" value="TreeGrafter"/>
</dbReference>
<feature type="compositionally biased region" description="Basic and acidic residues" evidence="1">
    <location>
        <begin position="240"/>
        <end position="276"/>
    </location>
</feature>
<evidence type="ECO:0000256" key="1">
    <source>
        <dbReference type="SAM" id="MobiDB-lite"/>
    </source>
</evidence>
<dbReference type="InterPro" id="IPR002038">
    <property type="entry name" value="Osteopontin"/>
</dbReference>
<feature type="compositionally biased region" description="Basic and acidic residues" evidence="1">
    <location>
        <begin position="294"/>
        <end position="332"/>
    </location>
</feature>
<accession>A0A8J6A3X2</accession>
<feature type="compositionally biased region" description="Acidic residues" evidence="1">
    <location>
        <begin position="133"/>
        <end position="144"/>
    </location>
</feature>
<feature type="region of interest" description="Disordered" evidence="1">
    <location>
        <begin position="95"/>
        <end position="182"/>
    </location>
</feature>
<comment type="caution">
    <text evidence="2">The sequence shown here is derived from an EMBL/GenBank/DDBJ whole genome shotgun (WGS) entry which is preliminary data.</text>
</comment>
<dbReference type="PANTHER" id="PTHR10607">
    <property type="entry name" value="OSTEOPONTIN"/>
    <property type="match status" value="1"/>
</dbReference>
<dbReference type="EMBL" id="JAGFMF010011827">
    <property type="protein sequence ID" value="KAG8511652.1"/>
    <property type="molecule type" value="Genomic_DNA"/>
</dbReference>
<organism evidence="2 3">
    <name type="scientific">Galemys pyrenaicus</name>
    <name type="common">Iberian desman</name>
    <name type="synonym">Pyrenean desman</name>
    <dbReference type="NCBI Taxonomy" id="202257"/>
    <lineage>
        <taxon>Eukaryota</taxon>
        <taxon>Metazoa</taxon>
        <taxon>Chordata</taxon>
        <taxon>Craniata</taxon>
        <taxon>Vertebrata</taxon>
        <taxon>Euteleostomi</taxon>
        <taxon>Mammalia</taxon>
        <taxon>Eutheria</taxon>
        <taxon>Laurasiatheria</taxon>
        <taxon>Eulipotyphla</taxon>
        <taxon>Talpidae</taxon>
        <taxon>Galemys</taxon>
    </lineage>
</organism>
<feature type="region of interest" description="Disordered" evidence="1">
    <location>
        <begin position="204"/>
        <end position="223"/>
    </location>
</feature>
<feature type="compositionally biased region" description="Basic and acidic residues" evidence="1">
    <location>
        <begin position="123"/>
        <end position="132"/>
    </location>
</feature>
<sequence length="332" mass="36793">SEHILGVGAVCGLWPRPQPEKAREANGSWRVTADAFSGSPPRMSSASAANMMDHLLALIIGDLRREDQTEAEIFFRNAAIVWHFGAILENSLVKQSDSGSSEKEQSLPSVSNESNDVDDVDDGDHTESRDSTDSDDDDHSDDSDESHHSDESDEMITDSPTDLPATVDYTPAVFTRDTYDGRGDSVAYGLKSKSIKFYSAEDKYPDATKEDLASQMESREMDDTGKATLVALNLQSTSDLDSRGEDSFEKRDDSLENNGFEHSKEYKLKANDESSEHSNVISSQKIPEGSHISHSQEFHSHEEKLDLDPKSVEEDKHLKFRISHELDSTSSE</sequence>
<evidence type="ECO:0000313" key="3">
    <source>
        <dbReference type="Proteomes" id="UP000700334"/>
    </source>
</evidence>
<dbReference type="PRINTS" id="PR00216">
    <property type="entry name" value="OSTEOPONTIN"/>
</dbReference>
<dbReference type="Proteomes" id="UP000700334">
    <property type="component" value="Unassembled WGS sequence"/>
</dbReference>
<evidence type="ECO:0000313" key="2">
    <source>
        <dbReference type="EMBL" id="KAG8511652.1"/>
    </source>
</evidence>
<dbReference type="GO" id="GO:0045780">
    <property type="term" value="P:positive regulation of bone resorption"/>
    <property type="evidence" value="ECO:0007669"/>
    <property type="project" value="TreeGrafter"/>
</dbReference>
<dbReference type="AlphaFoldDB" id="A0A8J6A3X2"/>
<protein>
    <submittedName>
        <fullName evidence="2">Osteopontin</fullName>
    </submittedName>
</protein>
<dbReference type="PANTHER" id="PTHR10607:SF1">
    <property type="entry name" value="OSTEOPONTIN"/>
    <property type="match status" value="1"/>
</dbReference>
<dbReference type="GO" id="GO:0050840">
    <property type="term" value="F:extracellular matrix binding"/>
    <property type="evidence" value="ECO:0007669"/>
    <property type="project" value="TreeGrafter"/>
</dbReference>
<dbReference type="GO" id="GO:0001649">
    <property type="term" value="P:osteoblast differentiation"/>
    <property type="evidence" value="ECO:0007669"/>
    <property type="project" value="TreeGrafter"/>
</dbReference>